<gene>
    <name evidence="1" type="ORF">PYW08_006873</name>
</gene>
<comment type="caution">
    <text evidence="1">The sequence shown here is derived from an EMBL/GenBank/DDBJ whole genome shotgun (WGS) entry which is preliminary data.</text>
</comment>
<organism evidence="1 2">
    <name type="scientific">Mythimna loreyi</name>
    <dbReference type="NCBI Taxonomy" id="667449"/>
    <lineage>
        <taxon>Eukaryota</taxon>
        <taxon>Metazoa</taxon>
        <taxon>Ecdysozoa</taxon>
        <taxon>Arthropoda</taxon>
        <taxon>Hexapoda</taxon>
        <taxon>Insecta</taxon>
        <taxon>Pterygota</taxon>
        <taxon>Neoptera</taxon>
        <taxon>Endopterygota</taxon>
        <taxon>Lepidoptera</taxon>
        <taxon>Glossata</taxon>
        <taxon>Ditrysia</taxon>
        <taxon>Noctuoidea</taxon>
        <taxon>Noctuidae</taxon>
        <taxon>Noctuinae</taxon>
        <taxon>Hadenini</taxon>
        <taxon>Mythimna</taxon>
    </lineage>
</organism>
<name>A0ACC2RBJ4_9NEOP</name>
<dbReference type="Proteomes" id="UP001231649">
    <property type="component" value="Chromosome 2"/>
</dbReference>
<accession>A0ACC2RBJ4</accession>
<keyword evidence="2" id="KW-1185">Reference proteome</keyword>
<protein>
    <submittedName>
        <fullName evidence="1">Uncharacterized protein</fullName>
    </submittedName>
</protein>
<reference evidence="1" key="1">
    <citation type="submission" date="2023-03" db="EMBL/GenBank/DDBJ databases">
        <title>Chromosome-level genomes of two armyworms, Mythimna separata and Mythimna loreyi, provide insights into the biosynthesis and reception of sex pheromones.</title>
        <authorList>
            <person name="Zhao H."/>
        </authorList>
    </citation>
    <scope>NUCLEOTIDE SEQUENCE</scope>
    <source>
        <strain evidence="1">BeijingLab</strain>
    </source>
</reference>
<evidence type="ECO:0000313" key="2">
    <source>
        <dbReference type="Proteomes" id="UP001231649"/>
    </source>
</evidence>
<dbReference type="EMBL" id="CM056778">
    <property type="protein sequence ID" value="KAJ8736217.1"/>
    <property type="molecule type" value="Genomic_DNA"/>
</dbReference>
<sequence length="346" mass="39247">MNRLCKTLLTVALLVWSSHGKEMTEIEVLGAQPTHCTYEYAYEMYGAHCASRRLSKIPKLKSGIEILDFSDNKLQELNADTLASYTSIKFLYLADNHIYLIDEDAFSGLTDLQTLDLANNVILELPRSIFQLPSLRKLYLRGNPIFYKNINSLDQVKPIKAPLDLLDLSDCKMKELPNLGYLPQLQFYNISHNPLTSLSTSHFAVMCNLVKVDLTDSISTMKLCSLRSTLLWFQQKKVFFQIEDYSRFNTREFANCPVPDDGGNLNATYHHCKAEYLQVQSIKTSRRTWLTIGGGLAGFLVGFILLLWVMHRHNVAQTKTKAEKIKQATPRDADKNASANLLNDVA</sequence>
<proteinExistence type="predicted"/>
<evidence type="ECO:0000313" key="1">
    <source>
        <dbReference type="EMBL" id="KAJ8736217.1"/>
    </source>
</evidence>